<sequence length="188" mass="21563">MSDQAFFSVQHKMTANIEPLSAEFVFPSNDVFEAEIPTPFIVSSEFSQLDKLNESARIELTNSDFKHVVQLLDTQNSKLNLLLTFMLSQQDDEQFRNTTHSFGASVFSYYSKAKLAVGTKTRVKLFLDHPPAAIYCYGEISSVEQHDLGWDTTIQYTLLRDADEDILIRAALYQQQKLLRQRSLNRDK</sequence>
<protein>
    <recommendedName>
        <fullName evidence="3">PilZ domain-containing protein</fullName>
    </recommendedName>
</protein>
<dbReference type="AlphaFoldDB" id="A0A1B9R0U0"/>
<organism evidence="1 2">
    <name type="scientific">Vibrio genomosp. F10</name>
    <dbReference type="NCBI Taxonomy" id="723171"/>
    <lineage>
        <taxon>Bacteria</taxon>
        <taxon>Pseudomonadati</taxon>
        <taxon>Pseudomonadota</taxon>
        <taxon>Gammaproteobacteria</taxon>
        <taxon>Vibrionales</taxon>
        <taxon>Vibrionaceae</taxon>
        <taxon>Vibrio</taxon>
    </lineage>
</organism>
<proteinExistence type="predicted"/>
<evidence type="ECO:0008006" key="3">
    <source>
        <dbReference type="Google" id="ProtNLM"/>
    </source>
</evidence>
<dbReference type="Proteomes" id="UP000093173">
    <property type="component" value="Unassembled WGS sequence"/>
</dbReference>
<comment type="caution">
    <text evidence="1">The sequence shown here is derived from an EMBL/GenBank/DDBJ whole genome shotgun (WGS) entry which is preliminary data.</text>
</comment>
<dbReference type="EMBL" id="MAJZ01000347">
    <property type="protein sequence ID" value="OCH77850.1"/>
    <property type="molecule type" value="Genomic_DNA"/>
</dbReference>
<keyword evidence="2" id="KW-1185">Reference proteome</keyword>
<name>A0A1B9R0U0_9VIBR</name>
<evidence type="ECO:0000313" key="1">
    <source>
        <dbReference type="EMBL" id="OCH77850.1"/>
    </source>
</evidence>
<evidence type="ECO:0000313" key="2">
    <source>
        <dbReference type="Proteomes" id="UP000093173"/>
    </source>
</evidence>
<reference evidence="2" key="1">
    <citation type="submission" date="2016-06" db="EMBL/GenBank/DDBJ databases">
        <authorList>
            <person name="Hehemann J.-H."/>
            <person name="Arevalo P."/>
            <person name="Datta M.S."/>
            <person name="Polz M.F."/>
        </authorList>
    </citation>
    <scope>NUCLEOTIDE SEQUENCE [LARGE SCALE GENOMIC DNA]</scope>
    <source>
        <strain evidence="2">9CSC122</strain>
    </source>
</reference>
<accession>A0A1B9R0U0</accession>
<gene>
    <name evidence="1" type="ORF">A6E14_07035</name>
</gene>
<dbReference type="RefSeq" id="WP_017037021.1">
    <property type="nucleotide sequence ID" value="NZ_JBNGCH010000347.1"/>
</dbReference>